<accession>D7T7X4</accession>
<evidence type="ECO:0000313" key="1">
    <source>
        <dbReference type="EMBL" id="CBI26595.3"/>
    </source>
</evidence>
<gene>
    <name evidence="1" type="ordered locus">VIT_16s0039g02810</name>
</gene>
<dbReference type="PaxDb" id="29760-VIT_16s0039g02810.t01"/>
<protein>
    <submittedName>
        <fullName evidence="1">Uncharacterized protein</fullName>
    </submittedName>
</protein>
<keyword evidence="2" id="KW-1185">Reference proteome</keyword>
<dbReference type="HOGENOM" id="CLU_1386362_0_0_1"/>
<organism evidence="1 2">
    <name type="scientific">Vitis vinifera</name>
    <name type="common">Grape</name>
    <dbReference type="NCBI Taxonomy" id="29760"/>
    <lineage>
        <taxon>Eukaryota</taxon>
        <taxon>Viridiplantae</taxon>
        <taxon>Streptophyta</taxon>
        <taxon>Embryophyta</taxon>
        <taxon>Tracheophyta</taxon>
        <taxon>Spermatophyta</taxon>
        <taxon>Magnoliopsida</taxon>
        <taxon>eudicotyledons</taxon>
        <taxon>Gunneridae</taxon>
        <taxon>Pentapetalae</taxon>
        <taxon>rosids</taxon>
        <taxon>Vitales</taxon>
        <taxon>Vitaceae</taxon>
        <taxon>Viteae</taxon>
        <taxon>Vitis</taxon>
    </lineage>
</organism>
<name>D7T7X4_VITVI</name>
<evidence type="ECO:0000313" key="2">
    <source>
        <dbReference type="Proteomes" id="UP000009183"/>
    </source>
</evidence>
<reference evidence="2" key="1">
    <citation type="journal article" date="2007" name="Nature">
        <title>The grapevine genome sequence suggests ancestral hexaploidization in major angiosperm phyla.</title>
        <authorList>
            <consortium name="The French-Italian Public Consortium for Grapevine Genome Characterization."/>
            <person name="Jaillon O."/>
            <person name="Aury J.-M."/>
            <person name="Noel B."/>
            <person name="Policriti A."/>
            <person name="Clepet C."/>
            <person name="Casagrande A."/>
            <person name="Choisne N."/>
            <person name="Aubourg S."/>
            <person name="Vitulo N."/>
            <person name="Jubin C."/>
            <person name="Vezzi A."/>
            <person name="Legeai F."/>
            <person name="Hugueney P."/>
            <person name="Dasilva C."/>
            <person name="Horner D."/>
            <person name="Mica E."/>
            <person name="Jublot D."/>
            <person name="Poulain J."/>
            <person name="Bruyere C."/>
            <person name="Billault A."/>
            <person name="Segurens B."/>
            <person name="Gouyvenoux M."/>
            <person name="Ugarte E."/>
            <person name="Cattonaro F."/>
            <person name="Anthouard V."/>
            <person name="Vico V."/>
            <person name="Del Fabbro C."/>
            <person name="Alaux M."/>
            <person name="Di Gaspero G."/>
            <person name="Dumas V."/>
            <person name="Felice N."/>
            <person name="Paillard S."/>
            <person name="Juman I."/>
            <person name="Moroldo M."/>
            <person name="Scalabrin S."/>
            <person name="Canaguier A."/>
            <person name="Le Clainche I."/>
            <person name="Malacrida G."/>
            <person name="Durand E."/>
            <person name="Pesole G."/>
            <person name="Laucou V."/>
            <person name="Chatelet P."/>
            <person name="Merdinoglu D."/>
            <person name="Delledonne M."/>
            <person name="Pezzotti M."/>
            <person name="Lecharny A."/>
            <person name="Scarpelli C."/>
            <person name="Artiguenave F."/>
            <person name="Pe M.E."/>
            <person name="Valle G."/>
            <person name="Morgante M."/>
            <person name="Caboche M."/>
            <person name="Adam-Blondon A.-F."/>
            <person name="Weissenbach J."/>
            <person name="Quetier F."/>
            <person name="Wincker P."/>
        </authorList>
    </citation>
    <scope>NUCLEOTIDE SEQUENCE [LARGE SCALE GENOMIC DNA]</scope>
    <source>
        <strain evidence="2">cv. Pinot noir / PN40024</strain>
    </source>
</reference>
<dbReference type="Proteomes" id="UP000009183">
    <property type="component" value="Chromosome 16"/>
</dbReference>
<sequence>MTSNGLSTDPLGNIEIHKIKPYVPRLYIQKQLTATYRHLKIGSSKTIFRNGKVKSCRGRWFPKPWVGDSMADSAKTQVCERSEVSLCVIPHILYLKPSSPPVSVSSLDLPITFRSTRIETRSVSFPLMIAIQLTSLLHLSQWIAPTSISESSLTEGSSSVEAKTVTYIETPTYRRMRNREYNGVKLSQSNMEPPIKA</sequence>
<dbReference type="AlphaFoldDB" id="D7T7X4"/>
<proteinExistence type="predicted"/>
<dbReference type="EMBL" id="FN595750">
    <property type="protein sequence ID" value="CBI26595.3"/>
    <property type="molecule type" value="Genomic_DNA"/>
</dbReference>
<dbReference type="InParanoid" id="D7T7X4"/>